<keyword evidence="6 12" id="KW-0378">Hydrolase</keyword>
<evidence type="ECO:0000256" key="10">
    <source>
        <dbReference type="ARBA" id="ARBA00036320"/>
    </source>
</evidence>
<dbReference type="FunFam" id="2.40.10.10:FF:000111">
    <property type="entry name" value="Blast:Serine protease nudel"/>
    <property type="match status" value="1"/>
</dbReference>
<dbReference type="InterPro" id="IPR001254">
    <property type="entry name" value="Trypsin_dom"/>
</dbReference>
<keyword evidence="9" id="KW-1015">Disulfide bond</keyword>
<evidence type="ECO:0000256" key="5">
    <source>
        <dbReference type="ARBA" id="ARBA00022729"/>
    </source>
</evidence>
<dbReference type="PANTHER" id="PTHR24276:SF91">
    <property type="entry name" value="AT26814P-RELATED"/>
    <property type="match status" value="1"/>
</dbReference>
<dbReference type="GO" id="GO:0005576">
    <property type="term" value="C:extracellular region"/>
    <property type="evidence" value="ECO:0007669"/>
    <property type="project" value="UniProtKB-SubCell"/>
</dbReference>
<keyword evidence="5 14" id="KW-0732">Signal</keyword>
<dbReference type="GO" id="GO:0006508">
    <property type="term" value="P:proteolysis"/>
    <property type="evidence" value="ECO:0007669"/>
    <property type="project" value="UniProtKB-KW"/>
</dbReference>
<dbReference type="OMA" id="FVDQIIY"/>
<comment type="subcellular location">
    <subcellularLocation>
        <location evidence="1">Secreted</location>
        <location evidence="1">Extracellular space</location>
    </subcellularLocation>
</comment>
<keyword evidence="17" id="KW-1185">Reference proteome</keyword>
<dbReference type="InterPro" id="IPR009003">
    <property type="entry name" value="Peptidase_S1_PA"/>
</dbReference>
<dbReference type="PROSITE" id="PS50240">
    <property type="entry name" value="TRYPSIN_DOM"/>
    <property type="match status" value="1"/>
</dbReference>
<dbReference type="SUPFAM" id="SSF50494">
    <property type="entry name" value="Trypsin-like serine proteases"/>
    <property type="match status" value="1"/>
</dbReference>
<feature type="non-terminal residue" evidence="16">
    <location>
        <position position="344"/>
    </location>
</feature>
<dbReference type="EC" id="3.4.21.4" evidence="11"/>
<dbReference type="InterPro" id="IPR001314">
    <property type="entry name" value="Peptidase_S1A"/>
</dbReference>
<evidence type="ECO:0000256" key="1">
    <source>
        <dbReference type="ARBA" id="ARBA00004239"/>
    </source>
</evidence>
<feature type="region of interest" description="Disordered" evidence="13">
    <location>
        <begin position="291"/>
        <end position="325"/>
    </location>
</feature>
<dbReference type="GO" id="GO:0004252">
    <property type="term" value="F:serine-type endopeptidase activity"/>
    <property type="evidence" value="ECO:0007669"/>
    <property type="project" value="UniProtKB-EC"/>
</dbReference>
<dbReference type="PRINTS" id="PR00722">
    <property type="entry name" value="CHYMOTRYPSIN"/>
</dbReference>
<evidence type="ECO:0000256" key="4">
    <source>
        <dbReference type="ARBA" id="ARBA00022670"/>
    </source>
</evidence>
<organism evidence="16 17">
    <name type="scientific">Drosophila busckii</name>
    <name type="common">Fruit fly</name>
    <dbReference type="NCBI Taxonomy" id="30019"/>
    <lineage>
        <taxon>Eukaryota</taxon>
        <taxon>Metazoa</taxon>
        <taxon>Ecdysozoa</taxon>
        <taxon>Arthropoda</taxon>
        <taxon>Hexapoda</taxon>
        <taxon>Insecta</taxon>
        <taxon>Pterygota</taxon>
        <taxon>Neoptera</taxon>
        <taxon>Endopterygota</taxon>
        <taxon>Diptera</taxon>
        <taxon>Brachycera</taxon>
        <taxon>Muscomorpha</taxon>
        <taxon>Ephydroidea</taxon>
        <taxon>Drosophilidae</taxon>
        <taxon>Drosophila</taxon>
    </lineage>
</organism>
<dbReference type="CDD" id="cd00190">
    <property type="entry name" value="Tryp_SPc"/>
    <property type="match status" value="1"/>
</dbReference>
<comment type="similarity">
    <text evidence="2">Belongs to the peptidase S1 family.</text>
</comment>
<dbReference type="PANTHER" id="PTHR24276">
    <property type="entry name" value="POLYSERASE-RELATED"/>
    <property type="match status" value="1"/>
</dbReference>
<evidence type="ECO:0000259" key="15">
    <source>
        <dbReference type="PROSITE" id="PS50240"/>
    </source>
</evidence>
<name>A0A0M4EHX1_DROBS</name>
<dbReference type="PROSITE" id="PS00135">
    <property type="entry name" value="TRYPSIN_SER"/>
    <property type="match status" value="1"/>
</dbReference>
<evidence type="ECO:0000256" key="11">
    <source>
        <dbReference type="ARBA" id="ARBA00038868"/>
    </source>
</evidence>
<keyword evidence="3" id="KW-0964">Secreted</keyword>
<keyword evidence="8" id="KW-0865">Zymogen</keyword>
<feature type="chain" id="PRO_5005793587" description="trypsin" evidence="14">
    <location>
        <begin position="23"/>
        <end position="344"/>
    </location>
</feature>
<dbReference type="OrthoDB" id="10059102at2759"/>
<comment type="catalytic activity">
    <reaction evidence="10">
        <text>Preferential cleavage: Arg-|-Xaa, Lys-|-Xaa.</text>
        <dbReference type="EC" id="3.4.21.4"/>
    </reaction>
</comment>
<keyword evidence="7 12" id="KW-0720">Serine protease</keyword>
<evidence type="ECO:0000313" key="17">
    <source>
        <dbReference type="Proteomes" id="UP000494163"/>
    </source>
</evidence>
<dbReference type="EMBL" id="CP012528">
    <property type="protein sequence ID" value="ALC48341.1"/>
    <property type="molecule type" value="Genomic_DNA"/>
</dbReference>
<keyword evidence="4 12" id="KW-0645">Protease</keyword>
<accession>A0A0M4EHX1</accession>
<dbReference type="AlphaFoldDB" id="A0A0M4EHX1"/>
<dbReference type="InterPro" id="IPR033116">
    <property type="entry name" value="TRYPSIN_SER"/>
</dbReference>
<reference evidence="16 17" key="1">
    <citation type="submission" date="2015-08" db="EMBL/GenBank/DDBJ databases">
        <title>Ancestral chromatin configuration constrains chromatin evolution on differentiating sex chromosomes in Drosophila.</title>
        <authorList>
            <person name="Zhou Q."/>
            <person name="Bachtrog D."/>
        </authorList>
    </citation>
    <scope>NUCLEOTIDE SEQUENCE [LARGE SCALE GENOMIC DNA]</scope>
    <source>
        <tissue evidence="16">Whole larvae</tissue>
    </source>
</reference>
<evidence type="ECO:0000256" key="13">
    <source>
        <dbReference type="SAM" id="MobiDB-lite"/>
    </source>
</evidence>
<evidence type="ECO:0000256" key="14">
    <source>
        <dbReference type="SAM" id="SignalP"/>
    </source>
</evidence>
<dbReference type="PROSITE" id="PS00134">
    <property type="entry name" value="TRYPSIN_HIS"/>
    <property type="match status" value="1"/>
</dbReference>
<feature type="signal peptide" evidence="14">
    <location>
        <begin position="1"/>
        <end position="22"/>
    </location>
</feature>
<sequence>MATKLFVLLAALALMLATATTAADSRRRDLDSTQIRPRFNLDPGRIINGTYATQEATRHQVSLRRKLNDGYFFGTGHFCGGSLIRPNAVLTAAHCFMDQYFNNGTFIDKDTVIVVMGTLDRFEQANTLTFEVEQLIMQLEVFNKTTYDKDIALLILNGSVPMNHPTIRPIALNALTVPAETVCQVTGWGVTEEGYVSDVLMTVDVPMISNEECINDSDLGALIRPGMVCAGYMEQGERDACNGDSGGPLVCHSQLAGIVSWGIGCAQPNLPGVYTEVSYYYDWILEQLGEEHHHSGDGDGDDDGSGSGDGDDDGSGSGDGDDDDGVAMVSVTSLSILVPALLAL</sequence>
<evidence type="ECO:0000256" key="7">
    <source>
        <dbReference type="ARBA" id="ARBA00022825"/>
    </source>
</evidence>
<feature type="compositionally biased region" description="Acidic residues" evidence="13">
    <location>
        <begin position="298"/>
        <end position="325"/>
    </location>
</feature>
<dbReference type="SMART" id="SM00020">
    <property type="entry name" value="Tryp_SPc"/>
    <property type="match status" value="1"/>
</dbReference>
<feature type="domain" description="Peptidase S1" evidence="15">
    <location>
        <begin position="46"/>
        <end position="289"/>
    </location>
</feature>
<evidence type="ECO:0000256" key="12">
    <source>
        <dbReference type="RuleBase" id="RU363034"/>
    </source>
</evidence>
<dbReference type="Proteomes" id="UP000494163">
    <property type="component" value="Chromosome X"/>
</dbReference>
<evidence type="ECO:0000256" key="3">
    <source>
        <dbReference type="ARBA" id="ARBA00022525"/>
    </source>
</evidence>
<evidence type="ECO:0000256" key="2">
    <source>
        <dbReference type="ARBA" id="ARBA00007664"/>
    </source>
</evidence>
<dbReference type="Pfam" id="PF00089">
    <property type="entry name" value="Trypsin"/>
    <property type="match status" value="1"/>
</dbReference>
<proteinExistence type="inferred from homology"/>
<evidence type="ECO:0000256" key="8">
    <source>
        <dbReference type="ARBA" id="ARBA00023145"/>
    </source>
</evidence>
<protein>
    <recommendedName>
        <fullName evidence="11">trypsin</fullName>
        <ecNumber evidence="11">3.4.21.4</ecNumber>
    </recommendedName>
</protein>
<dbReference type="STRING" id="30019.A0A0M4EHX1"/>
<gene>
    <name evidence="16" type="ORF">Dbus_chrXg197</name>
</gene>
<evidence type="ECO:0000256" key="6">
    <source>
        <dbReference type="ARBA" id="ARBA00022801"/>
    </source>
</evidence>
<dbReference type="InterPro" id="IPR050430">
    <property type="entry name" value="Peptidase_S1"/>
</dbReference>
<dbReference type="Gene3D" id="2.40.10.10">
    <property type="entry name" value="Trypsin-like serine proteases"/>
    <property type="match status" value="1"/>
</dbReference>
<evidence type="ECO:0000256" key="9">
    <source>
        <dbReference type="ARBA" id="ARBA00023157"/>
    </source>
</evidence>
<evidence type="ECO:0000313" key="16">
    <source>
        <dbReference type="EMBL" id="ALC48341.1"/>
    </source>
</evidence>
<dbReference type="InterPro" id="IPR018114">
    <property type="entry name" value="TRYPSIN_HIS"/>
</dbReference>
<dbReference type="InterPro" id="IPR043504">
    <property type="entry name" value="Peptidase_S1_PA_chymotrypsin"/>
</dbReference>